<evidence type="ECO:0000313" key="1">
    <source>
        <dbReference type="EMBL" id="OXC77318.1"/>
    </source>
</evidence>
<dbReference type="Proteomes" id="UP000214720">
    <property type="component" value="Unassembled WGS sequence"/>
</dbReference>
<protein>
    <submittedName>
        <fullName evidence="1">Uncharacterized protein</fullName>
    </submittedName>
</protein>
<evidence type="ECO:0000313" key="2">
    <source>
        <dbReference type="Proteomes" id="UP000214720"/>
    </source>
</evidence>
<dbReference type="EMBL" id="MTHB01000109">
    <property type="protein sequence ID" value="OXC77318.1"/>
    <property type="molecule type" value="Genomic_DNA"/>
</dbReference>
<comment type="caution">
    <text evidence="1">The sequence shown here is derived from an EMBL/GenBank/DDBJ whole genome shotgun (WGS) entry which is preliminary data.</text>
</comment>
<proteinExistence type="predicted"/>
<organism evidence="1 2">
    <name type="scientific">Caballeronia sordidicola</name>
    <name type="common">Burkholderia sordidicola</name>
    <dbReference type="NCBI Taxonomy" id="196367"/>
    <lineage>
        <taxon>Bacteria</taxon>
        <taxon>Pseudomonadati</taxon>
        <taxon>Pseudomonadota</taxon>
        <taxon>Betaproteobacteria</taxon>
        <taxon>Burkholderiales</taxon>
        <taxon>Burkholderiaceae</taxon>
        <taxon>Caballeronia</taxon>
    </lineage>
</organism>
<sequence length="40" mass="4423">MNLQMVRMGGWEAALCESVGKVVKAMMPALKSSRLAHLYD</sequence>
<gene>
    <name evidence="1" type="ORF">BSU04_17440</name>
</gene>
<reference evidence="2" key="1">
    <citation type="submission" date="2017-01" db="EMBL/GenBank/DDBJ databases">
        <title>Genome Analysis of Deinococcus marmoris KOPRI26562.</title>
        <authorList>
            <person name="Kim J.H."/>
            <person name="Oh H.-M."/>
        </authorList>
    </citation>
    <scope>NUCLEOTIDE SEQUENCE [LARGE SCALE GENOMIC DNA]</scope>
    <source>
        <strain evidence="2">PAMC 26633</strain>
    </source>
</reference>
<dbReference type="AlphaFoldDB" id="A0A226X372"/>
<accession>A0A226X372</accession>
<name>A0A226X372_CABSO</name>